<evidence type="ECO:0000313" key="2">
    <source>
        <dbReference type="EMBL" id="KAK4737595.1"/>
    </source>
</evidence>
<dbReference type="PANTHER" id="PTHR33180">
    <property type="entry name" value="PHOTOSYSTEM II CP43 REACTION CENTER PROTEIN"/>
    <property type="match status" value="1"/>
</dbReference>
<reference evidence="2 3" key="1">
    <citation type="submission" date="2023-10" db="EMBL/GenBank/DDBJ databases">
        <title>Genome-Wide Identification Analysis in wild type Solanum Pinnatisectum Reveals Some Genes Defensing Phytophthora Infestans.</title>
        <authorList>
            <person name="Sun C."/>
        </authorList>
    </citation>
    <scope>NUCLEOTIDE SEQUENCE [LARGE SCALE GENOMIC DNA]</scope>
    <source>
        <strain evidence="2">LQN</strain>
        <tissue evidence="2">Leaf</tissue>
    </source>
</reference>
<dbReference type="Proteomes" id="UP001311915">
    <property type="component" value="Unassembled WGS sequence"/>
</dbReference>
<organism evidence="2 3">
    <name type="scientific">Solanum pinnatisectum</name>
    <name type="common">tansyleaf nightshade</name>
    <dbReference type="NCBI Taxonomy" id="50273"/>
    <lineage>
        <taxon>Eukaryota</taxon>
        <taxon>Viridiplantae</taxon>
        <taxon>Streptophyta</taxon>
        <taxon>Embryophyta</taxon>
        <taxon>Tracheophyta</taxon>
        <taxon>Spermatophyta</taxon>
        <taxon>Magnoliopsida</taxon>
        <taxon>eudicotyledons</taxon>
        <taxon>Gunneridae</taxon>
        <taxon>Pentapetalae</taxon>
        <taxon>asterids</taxon>
        <taxon>lamiids</taxon>
        <taxon>Solanales</taxon>
        <taxon>Solanaceae</taxon>
        <taxon>Solanoideae</taxon>
        <taxon>Solaneae</taxon>
        <taxon>Solanum</taxon>
    </lineage>
</organism>
<accession>A0AAV9MKM5</accession>
<feature type="compositionally biased region" description="Basic and acidic residues" evidence="1">
    <location>
        <begin position="35"/>
        <end position="57"/>
    </location>
</feature>
<gene>
    <name evidence="2" type="ORF">R3W88_001292</name>
</gene>
<comment type="caution">
    <text evidence="2">The sequence shown here is derived from an EMBL/GenBank/DDBJ whole genome shotgun (WGS) entry which is preliminary data.</text>
</comment>
<dbReference type="AlphaFoldDB" id="A0AAV9MKM5"/>
<sequence>MTGGKGKGKRKAPPSPEASSDSDGIYATYLTTSKSEGEHQEPQNVASDDKELVEAQRAKLRSKRMNDPSNIRTPHPTTSSPPVPAQAMVLAPPVQGPPPKSMNKLKTEGLRTIIKEKRLSTDGVIDRYPDIMNYLKSHKFQLFTKPRGPYIQSLVREFYSAYSALIPQRKKQAAAFKLVTT</sequence>
<name>A0AAV9MKM5_9SOLN</name>
<feature type="region of interest" description="Disordered" evidence="1">
    <location>
        <begin position="1"/>
        <end position="104"/>
    </location>
</feature>
<evidence type="ECO:0000256" key="1">
    <source>
        <dbReference type="SAM" id="MobiDB-lite"/>
    </source>
</evidence>
<feature type="compositionally biased region" description="Basic residues" evidence="1">
    <location>
        <begin position="1"/>
        <end position="12"/>
    </location>
</feature>
<proteinExistence type="predicted"/>
<keyword evidence="3" id="KW-1185">Reference proteome</keyword>
<dbReference type="PANTHER" id="PTHR33180:SF31">
    <property type="entry name" value="POLYPROTEIN PROTEIN"/>
    <property type="match status" value="1"/>
</dbReference>
<dbReference type="EMBL" id="JAWPEI010000001">
    <property type="protein sequence ID" value="KAK4737595.1"/>
    <property type="molecule type" value="Genomic_DNA"/>
</dbReference>
<evidence type="ECO:0000313" key="3">
    <source>
        <dbReference type="Proteomes" id="UP001311915"/>
    </source>
</evidence>
<protein>
    <submittedName>
        <fullName evidence="2">Uncharacterized protein</fullName>
    </submittedName>
</protein>